<organism evidence="2 3">
    <name type="scientific">Bradyrhizobium hipponense</name>
    <dbReference type="NCBI Taxonomy" id="2605638"/>
    <lineage>
        <taxon>Bacteria</taxon>
        <taxon>Pseudomonadati</taxon>
        <taxon>Pseudomonadota</taxon>
        <taxon>Alphaproteobacteria</taxon>
        <taxon>Hyphomicrobiales</taxon>
        <taxon>Nitrobacteraceae</taxon>
        <taxon>Bradyrhizobium</taxon>
    </lineage>
</organism>
<keyword evidence="1" id="KW-0472">Membrane</keyword>
<feature type="transmembrane region" description="Helical" evidence="1">
    <location>
        <begin position="77"/>
        <end position="96"/>
    </location>
</feature>
<evidence type="ECO:0000313" key="2">
    <source>
        <dbReference type="EMBL" id="TYO64350.1"/>
    </source>
</evidence>
<feature type="transmembrane region" description="Helical" evidence="1">
    <location>
        <begin position="12"/>
        <end position="36"/>
    </location>
</feature>
<feature type="transmembrane region" description="Helical" evidence="1">
    <location>
        <begin position="102"/>
        <end position="124"/>
    </location>
</feature>
<reference evidence="2 3" key="1">
    <citation type="submission" date="2019-08" db="EMBL/GenBank/DDBJ databases">
        <title>Bradyrhizobium hipponensis sp. nov., a rhizobium isolated from a Lupinus angustifolius root nodule in Tunisia.</title>
        <authorList>
            <person name="Off K."/>
            <person name="Rejili M."/>
            <person name="Mars M."/>
            <person name="Brachmann A."/>
            <person name="Marin M."/>
        </authorList>
    </citation>
    <scope>NUCLEOTIDE SEQUENCE [LARGE SCALE GENOMIC DNA]</scope>
    <source>
        <strain evidence="3">aSej3</strain>
    </source>
</reference>
<accession>A0A5S4YIX8</accession>
<sequence>MLKRAETSKWTILAAAVEAAATGLFLFFWPSLFAWLVFNGEFSDAGRALARLAAIALLGLALATWPMSGATSGLASVRALLAYNVLAAVYLLYVGIDGQLTGILLWPAIALHAIFAILLGRAWLVTNER</sequence>
<keyword evidence="3" id="KW-1185">Reference proteome</keyword>
<keyword evidence="1" id="KW-0812">Transmembrane</keyword>
<dbReference type="AlphaFoldDB" id="A0A5S4YIX8"/>
<comment type="caution">
    <text evidence="2">The sequence shown here is derived from an EMBL/GenBank/DDBJ whole genome shotgun (WGS) entry which is preliminary data.</text>
</comment>
<protein>
    <submittedName>
        <fullName evidence="2">Uncharacterized protein</fullName>
    </submittedName>
</protein>
<dbReference type="EMBL" id="VSTH01000078">
    <property type="protein sequence ID" value="TYO64350.1"/>
    <property type="molecule type" value="Genomic_DNA"/>
</dbReference>
<dbReference type="Proteomes" id="UP000324797">
    <property type="component" value="Unassembled WGS sequence"/>
</dbReference>
<evidence type="ECO:0000256" key="1">
    <source>
        <dbReference type="SAM" id="Phobius"/>
    </source>
</evidence>
<gene>
    <name evidence="2" type="ORF">FXV83_23300</name>
</gene>
<feature type="transmembrane region" description="Helical" evidence="1">
    <location>
        <begin position="48"/>
        <end position="65"/>
    </location>
</feature>
<proteinExistence type="predicted"/>
<evidence type="ECO:0000313" key="3">
    <source>
        <dbReference type="Proteomes" id="UP000324797"/>
    </source>
</evidence>
<keyword evidence="1" id="KW-1133">Transmembrane helix</keyword>
<name>A0A5S4YIX8_9BRAD</name>